<sequence>MQSNIFAGRVAADPETNGQENSVTRLTLMTNEYAGEGKDERTVSIPFTAFGKRGEVIANNVRKGDQLIVTYRIENNRWQKDGVDQYGYNFIIQDFEFGAAGAATREALAG</sequence>
<dbReference type="Gene3D" id="2.40.50.140">
    <property type="entry name" value="Nucleic acid-binding proteins"/>
    <property type="match status" value="1"/>
</dbReference>
<dbReference type="PROSITE" id="PS50935">
    <property type="entry name" value="SSB"/>
    <property type="match status" value="1"/>
</dbReference>
<dbReference type="InterPro" id="IPR000424">
    <property type="entry name" value="Primosome_PriB/ssb"/>
</dbReference>
<protein>
    <recommendedName>
        <fullName evidence="2">Single-stranded DNA-binding protein</fullName>
    </recommendedName>
</protein>
<keyword evidence="5" id="KW-1185">Reference proteome</keyword>
<reference evidence="4" key="1">
    <citation type="journal article" date="2014" name="Int. J. Syst. Evol. Microbiol.">
        <title>Complete genome of a new Firmicutes species belonging to the dominant human colonic microbiota ('Ruminococcus bicirculans') reveals two chromosomes and a selective capacity to utilize plant glucans.</title>
        <authorList>
            <consortium name="NISC Comparative Sequencing Program"/>
            <person name="Wegmann U."/>
            <person name="Louis P."/>
            <person name="Goesmann A."/>
            <person name="Henrissat B."/>
            <person name="Duncan S.H."/>
            <person name="Flint H.J."/>
        </authorList>
    </citation>
    <scope>NUCLEOTIDE SEQUENCE</scope>
    <source>
        <strain evidence="4">NBRC 102424</strain>
    </source>
</reference>
<dbReference type="InterPro" id="IPR012340">
    <property type="entry name" value="NA-bd_OB-fold"/>
</dbReference>
<evidence type="ECO:0000256" key="3">
    <source>
        <dbReference type="SAM" id="MobiDB-lite"/>
    </source>
</evidence>
<organism evidence="4 5">
    <name type="scientific">Methylophaga thalassica</name>
    <dbReference type="NCBI Taxonomy" id="40223"/>
    <lineage>
        <taxon>Bacteria</taxon>
        <taxon>Pseudomonadati</taxon>
        <taxon>Pseudomonadota</taxon>
        <taxon>Gammaproteobacteria</taxon>
        <taxon>Thiotrichales</taxon>
        <taxon>Piscirickettsiaceae</taxon>
        <taxon>Methylophaga</taxon>
    </lineage>
</organism>
<reference evidence="4" key="2">
    <citation type="submission" date="2023-01" db="EMBL/GenBank/DDBJ databases">
        <title>Draft genome sequence of Methylophaga thalassica strain NBRC 102424.</title>
        <authorList>
            <person name="Sun Q."/>
            <person name="Mori K."/>
        </authorList>
    </citation>
    <scope>NUCLEOTIDE SEQUENCE</scope>
    <source>
        <strain evidence="4">NBRC 102424</strain>
    </source>
</reference>
<dbReference type="InterPro" id="IPR011344">
    <property type="entry name" value="ssDNA-bd"/>
</dbReference>
<evidence type="ECO:0000313" key="5">
    <source>
        <dbReference type="Proteomes" id="UP001161423"/>
    </source>
</evidence>
<proteinExistence type="predicted"/>
<dbReference type="Pfam" id="PF00436">
    <property type="entry name" value="SSB"/>
    <property type="match status" value="1"/>
</dbReference>
<evidence type="ECO:0000256" key="2">
    <source>
        <dbReference type="PIRNR" id="PIRNR002070"/>
    </source>
</evidence>
<accession>A0ABQ5TWR1</accession>
<dbReference type="Proteomes" id="UP001161423">
    <property type="component" value="Unassembled WGS sequence"/>
</dbReference>
<feature type="region of interest" description="Disordered" evidence="3">
    <location>
        <begin position="1"/>
        <end position="21"/>
    </location>
</feature>
<evidence type="ECO:0000256" key="1">
    <source>
        <dbReference type="ARBA" id="ARBA00023125"/>
    </source>
</evidence>
<evidence type="ECO:0000313" key="4">
    <source>
        <dbReference type="EMBL" id="GLQ00638.1"/>
    </source>
</evidence>
<dbReference type="CDD" id="cd04496">
    <property type="entry name" value="SSB_OBF"/>
    <property type="match status" value="1"/>
</dbReference>
<dbReference type="PIRSF" id="PIRSF002070">
    <property type="entry name" value="SSB"/>
    <property type="match status" value="1"/>
</dbReference>
<dbReference type="SUPFAM" id="SSF50249">
    <property type="entry name" value="Nucleic acid-binding proteins"/>
    <property type="match status" value="1"/>
</dbReference>
<comment type="caution">
    <text evidence="4">The sequence shown here is derived from an EMBL/GenBank/DDBJ whole genome shotgun (WGS) entry which is preliminary data.</text>
</comment>
<gene>
    <name evidence="4" type="ORF">GCM10007891_24910</name>
</gene>
<dbReference type="RefSeq" id="WP_104935284.1">
    <property type="nucleotide sequence ID" value="NZ_BSND01000012.1"/>
</dbReference>
<dbReference type="EMBL" id="BSND01000012">
    <property type="protein sequence ID" value="GLQ00638.1"/>
    <property type="molecule type" value="Genomic_DNA"/>
</dbReference>
<name>A0ABQ5TWR1_9GAMM</name>
<keyword evidence="1 2" id="KW-0238">DNA-binding</keyword>